<organism evidence="1 2">
    <name type="scientific">Lactuca virosa</name>
    <dbReference type="NCBI Taxonomy" id="75947"/>
    <lineage>
        <taxon>Eukaryota</taxon>
        <taxon>Viridiplantae</taxon>
        <taxon>Streptophyta</taxon>
        <taxon>Embryophyta</taxon>
        <taxon>Tracheophyta</taxon>
        <taxon>Spermatophyta</taxon>
        <taxon>Magnoliopsida</taxon>
        <taxon>eudicotyledons</taxon>
        <taxon>Gunneridae</taxon>
        <taxon>Pentapetalae</taxon>
        <taxon>asterids</taxon>
        <taxon>campanulids</taxon>
        <taxon>Asterales</taxon>
        <taxon>Asteraceae</taxon>
        <taxon>Cichorioideae</taxon>
        <taxon>Cichorieae</taxon>
        <taxon>Lactucinae</taxon>
        <taxon>Lactuca</taxon>
    </lineage>
</organism>
<dbReference type="InterPro" id="IPR032675">
    <property type="entry name" value="LRR_dom_sf"/>
</dbReference>
<dbReference type="SUPFAM" id="SSF52047">
    <property type="entry name" value="RNI-like"/>
    <property type="match status" value="1"/>
</dbReference>
<dbReference type="Gene3D" id="3.80.10.10">
    <property type="entry name" value="Ribonuclease Inhibitor"/>
    <property type="match status" value="1"/>
</dbReference>
<name>A0AAU9NS27_9ASTR</name>
<accession>A0AAU9NS27</accession>
<comment type="caution">
    <text evidence="1">The sequence shown here is derived from an EMBL/GenBank/DDBJ whole genome shotgun (WGS) entry which is preliminary data.</text>
</comment>
<dbReference type="EMBL" id="CAKMRJ010005412">
    <property type="protein sequence ID" value="CAH1440684.1"/>
    <property type="molecule type" value="Genomic_DNA"/>
</dbReference>
<keyword evidence="2" id="KW-1185">Reference proteome</keyword>
<dbReference type="AlphaFoldDB" id="A0AAU9NS27"/>
<proteinExistence type="predicted"/>
<protein>
    <recommendedName>
        <fullName evidence="3">Leucine-rich repeat domain, L domain-containing protein</fullName>
    </recommendedName>
</protein>
<sequence length="233" mass="26252">MESLTKVTFSMCDRLKSYNFPNSIDRLEISFCNSMTLLTFSAVQENPSPLTKSIVGDCDNVQLQSKPIPAKDLSLSRLTFLAISYCKNLMSFSHKHFQSLTSLEELEIDDCPNTDDSFPCGVWPPNLRKLMIGMLNKPMSEWGPQSFPTSLVELFLFGKNSGVVSFAVADDLRNTPSSSSFLLPPSVVSLSLGGLQMWNHFQRSYHTSPALKHLLFSQARRLKILRKLRTHQI</sequence>
<dbReference type="Proteomes" id="UP001157418">
    <property type="component" value="Unassembled WGS sequence"/>
</dbReference>
<evidence type="ECO:0000313" key="1">
    <source>
        <dbReference type="EMBL" id="CAH1440684.1"/>
    </source>
</evidence>
<evidence type="ECO:0008006" key="3">
    <source>
        <dbReference type="Google" id="ProtNLM"/>
    </source>
</evidence>
<reference evidence="1 2" key="1">
    <citation type="submission" date="2022-01" db="EMBL/GenBank/DDBJ databases">
        <authorList>
            <person name="Xiong W."/>
            <person name="Schranz E."/>
        </authorList>
    </citation>
    <scope>NUCLEOTIDE SEQUENCE [LARGE SCALE GENOMIC DNA]</scope>
</reference>
<gene>
    <name evidence="1" type="ORF">LVIROSA_LOCUS26803</name>
</gene>
<evidence type="ECO:0000313" key="2">
    <source>
        <dbReference type="Proteomes" id="UP001157418"/>
    </source>
</evidence>